<keyword evidence="3" id="KW-1185">Reference proteome</keyword>
<reference evidence="2" key="3">
    <citation type="submission" date="2020-12" db="UniProtKB">
        <authorList>
            <consortium name="EnsemblPlants"/>
        </authorList>
    </citation>
    <scope>IDENTIFICATION</scope>
</reference>
<dbReference type="EnsemblPlants" id="Pp3c8_11384V3.1">
    <property type="protein sequence ID" value="Pp3c8_11384V3.1"/>
    <property type="gene ID" value="Pp3c8_11384"/>
</dbReference>
<proteinExistence type="predicted"/>
<dbReference type="AlphaFoldDB" id="A0A2K1K6U4"/>
<protein>
    <submittedName>
        <fullName evidence="1 2">Uncharacterized protein</fullName>
    </submittedName>
</protein>
<gene>
    <name evidence="1" type="ORF">PHYPA_011383</name>
</gene>
<dbReference type="Proteomes" id="UP000006727">
    <property type="component" value="Chromosome 8"/>
</dbReference>
<evidence type="ECO:0000313" key="3">
    <source>
        <dbReference type="Proteomes" id="UP000006727"/>
    </source>
</evidence>
<evidence type="ECO:0000313" key="1">
    <source>
        <dbReference type="EMBL" id="PNR49487.1"/>
    </source>
</evidence>
<dbReference type="Gramene" id="Pp3c8_11384V3.1">
    <property type="protein sequence ID" value="Pp3c8_11384V3.1"/>
    <property type="gene ID" value="Pp3c8_11384"/>
</dbReference>
<evidence type="ECO:0000313" key="2">
    <source>
        <dbReference type="EnsemblPlants" id="Pp3c8_11384V3.1"/>
    </source>
</evidence>
<dbReference type="InParanoid" id="A0A2K1K6U4"/>
<reference evidence="1 3" key="1">
    <citation type="journal article" date="2008" name="Science">
        <title>The Physcomitrella genome reveals evolutionary insights into the conquest of land by plants.</title>
        <authorList>
            <person name="Rensing S."/>
            <person name="Lang D."/>
            <person name="Zimmer A."/>
            <person name="Terry A."/>
            <person name="Salamov A."/>
            <person name="Shapiro H."/>
            <person name="Nishiyama T."/>
            <person name="Perroud P.-F."/>
            <person name="Lindquist E."/>
            <person name="Kamisugi Y."/>
            <person name="Tanahashi T."/>
            <person name="Sakakibara K."/>
            <person name="Fujita T."/>
            <person name="Oishi K."/>
            <person name="Shin-I T."/>
            <person name="Kuroki Y."/>
            <person name="Toyoda A."/>
            <person name="Suzuki Y."/>
            <person name="Hashimoto A."/>
            <person name="Yamaguchi K."/>
            <person name="Sugano A."/>
            <person name="Kohara Y."/>
            <person name="Fujiyama A."/>
            <person name="Anterola A."/>
            <person name="Aoki S."/>
            <person name="Ashton N."/>
            <person name="Barbazuk W.B."/>
            <person name="Barker E."/>
            <person name="Bennetzen J."/>
            <person name="Bezanilla M."/>
            <person name="Blankenship R."/>
            <person name="Cho S.H."/>
            <person name="Dutcher S."/>
            <person name="Estelle M."/>
            <person name="Fawcett J.A."/>
            <person name="Gundlach H."/>
            <person name="Hanada K."/>
            <person name="Heyl A."/>
            <person name="Hicks K.A."/>
            <person name="Hugh J."/>
            <person name="Lohr M."/>
            <person name="Mayer K."/>
            <person name="Melkozernov A."/>
            <person name="Murata T."/>
            <person name="Nelson D."/>
            <person name="Pils B."/>
            <person name="Prigge M."/>
            <person name="Reiss B."/>
            <person name="Renner T."/>
            <person name="Rombauts S."/>
            <person name="Rushton P."/>
            <person name="Sanderfoot A."/>
            <person name="Schween G."/>
            <person name="Shiu S.-H."/>
            <person name="Stueber K."/>
            <person name="Theodoulou F.L."/>
            <person name="Tu H."/>
            <person name="Van de Peer Y."/>
            <person name="Verrier P.J."/>
            <person name="Waters E."/>
            <person name="Wood A."/>
            <person name="Yang L."/>
            <person name="Cove D."/>
            <person name="Cuming A."/>
            <person name="Hasebe M."/>
            <person name="Lucas S."/>
            <person name="Mishler D.B."/>
            <person name="Reski R."/>
            <person name="Grigoriev I."/>
            <person name="Quatrano R.S."/>
            <person name="Boore J.L."/>
        </authorList>
    </citation>
    <scope>NUCLEOTIDE SEQUENCE [LARGE SCALE GENOMIC DNA]</scope>
    <source>
        <strain evidence="2 3">cv. Gransden 2004</strain>
    </source>
</reference>
<organism evidence="1">
    <name type="scientific">Physcomitrium patens</name>
    <name type="common">Spreading-leaved earth moss</name>
    <name type="synonym">Physcomitrella patens</name>
    <dbReference type="NCBI Taxonomy" id="3218"/>
    <lineage>
        <taxon>Eukaryota</taxon>
        <taxon>Viridiplantae</taxon>
        <taxon>Streptophyta</taxon>
        <taxon>Embryophyta</taxon>
        <taxon>Bryophyta</taxon>
        <taxon>Bryophytina</taxon>
        <taxon>Bryopsida</taxon>
        <taxon>Funariidae</taxon>
        <taxon>Funariales</taxon>
        <taxon>Funariaceae</taxon>
        <taxon>Physcomitrium</taxon>
    </lineage>
</organism>
<reference evidence="1 3" key="2">
    <citation type="journal article" date="2018" name="Plant J.">
        <title>The Physcomitrella patens chromosome-scale assembly reveals moss genome structure and evolution.</title>
        <authorList>
            <person name="Lang D."/>
            <person name="Ullrich K.K."/>
            <person name="Murat F."/>
            <person name="Fuchs J."/>
            <person name="Jenkins J."/>
            <person name="Haas F.B."/>
            <person name="Piednoel M."/>
            <person name="Gundlach H."/>
            <person name="Van Bel M."/>
            <person name="Meyberg R."/>
            <person name="Vives C."/>
            <person name="Morata J."/>
            <person name="Symeonidi A."/>
            <person name="Hiss M."/>
            <person name="Muchero W."/>
            <person name="Kamisugi Y."/>
            <person name="Saleh O."/>
            <person name="Blanc G."/>
            <person name="Decker E.L."/>
            <person name="van Gessel N."/>
            <person name="Grimwood J."/>
            <person name="Hayes R.D."/>
            <person name="Graham S.W."/>
            <person name="Gunter L.E."/>
            <person name="McDaniel S.F."/>
            <person name="Hoernstein S.N.W."/>
            <person name="Larsson A."/>
            <person name="Li F.W."/>
            <person name="Perroud P.F."/>
            <person name="Phillips J."/>
            <person name="Ranjan P."/>
            <person name="Rokshar D.S."/>
            <person name="Rothfels C.J."/>
            <person name="Schneider L."/>
            <person name="Shu S."/>
            <person name="Stevenson D.W."/>
            <person name="Thummler F."/>
            <person name="Tillich M."/>
            <person name="Villarreal Aguilar J.C."/>
            <person name="Widiez T."/>
            <person name="Wong G.K."/>
            <person name="Wymore A."/>
            <person name="Zhang Y."/>
            <person name="Zimmer A.D."/>
            <person name="Quatrano R.S."/>
            <person name="Mayer K.F.X."/>
            <person name="Goodstein D."/>
            <person name="Casacuberta J.M."/>
            <person name="Vandepoele K."/>
            <person name="Reski R."/>
            <person name="Cuming A.C."/>
            <person name="Tuskan G.A."/>
            <person name="Maumus F."/>
            <person name="Salse J."/>
            <person name="Schmutz J."/>
            <person name="Rensing S.A."/>
        </authorList>
    </citation>
    <scope>NUCLEOTIDE SEQUENCE [LARGE SCALE GENOMIC DNA]</scope>
    <source>
        <strain evidence="2 3">cv. Gransden 2004</strain>
    </source>
</reference>
<dbReference type="EMBL" id="ABEU02000008">
    <property type="protein sequence ID" value="PNR49487.1"/>
    <property type="molecule type" value="Genomic_DNA"/>
</dbReference>
<accession>A0A2K1K6U4</accession>
<name>A0A2K1K6U4_PHYPA</name>
<sequence length="72" mass="7624">MAGWLCGARLMDCTGILMLPSPSHSMEVDDGGVSAFDFLMLTRAAAAAPKIVCEVKRVVLDEASPRPYAIVA</sequence>